<dbReference type="Proteomes" id="UP000058599">
    <property type="component" value="Chromosome"/>
</dbReference>
<dbReference type="AlphaFoldDB" id="A0AA86L2Y4"/>
<dbReference type="Gene3D" id="3.10.129.10">
    <property type="entry name" value="Hotdog Thioesterase"/>
    <property type="match status" value="1"/>
</dbReference>
<sequence length="152" mass="16503">MIDRDKHIGQASEPRTVEVERGFLRFFAEATGETDPVYFDDAAALAAGFRAIPAPPTYLFSLNMSVPAKIGAVLDPVNGMGVDMSRILHGEQSFTYHRPICAGDRLTLVTTTRDIYAKKGGALEFVVQDTTAHDEDGVLVAEMESVTVVRNG</sequence>
<dbReference type="InterPro" id="IPR016709">
    <property type="entry name" value="HadA-like"/>
</dbReference>
<feature type="domain" description="FAS1-like dehydratase" evidence="1">
    <location>
        <begin position="7"/>
        <end position="143"/>
    </location>
</feature>
<evidence type="ECO:0000313" key="3">
    <source>
        <dbReference type="Proteomes" id="UP000058599"/>
    </source>
</evidence>
<dbReference type="PIRSF" id="PIRSF018072">
    <property type="entry name" value="UCP018072"/>
    <property type="match status" value="1"/>
</dbReference>
<dbReference type="SUPFAM" id="SSF54637">
    <property type="entry name" value="Thioesterase/thiol ester dehydrase-isomerase"/>
    <property type="match status" value="1"/>
</dbReference>
<accession>A0AA86L2Y4</accession>
<dbReference type="RefSeq" id="WP_067181290.1">
    <property type="nucleotide sequence ID" value="NZ_CP012199.1"/>
</dbReference>
<name>A0AA86L2Y4_9SPHN</name>
<dbReference type="EMBL" id="CP012199">
    <property type="protein sequence ID" value="AMG73447.1"/>
    <property type="molecule type" value="Genomic_DNA"/>
</dbReference>
<reference evidence="2 3" key="1">
    <citation type="journal article" date="2016" name="BMC Genomics">
        <title>Genomic analysis of the nitrate-respiring Sphingopyxis granuli (formerly Sphingomonas macrogoltabida) strain TFA.</title>
        <authorList>
            <person name="Garcia-Romero I."/>
            <person name="Perez-Pulido A.J."/>
            <person name="Gonzalez-Flores Y.E."/>
            <person name="Reyes-Ramirez F."/>
            <person name="Santero E."/>
            <person name="Floriano B."/>
        </authorList>
    </citation>
    <scope>NUCLEOTIDE SEQUENCE [LARGE SCALE GENOMIC DNA]</scope>
    <source>
        <strain evidence="2 3">TFA</strain>
    </source>
</reference>
<dbReference type="CDD" id="cd03441">
    <property type="entry name" value="R_hydratase_like"/>
    <property type="match status" value="1"/>
</dbReference>
<gene>
    <name evidence="2" type="ORF">SGRAN_1054</name>
</gene>
<dbReference type="InterPro" id="IPR039569">
    <property type="entry name" value="FAS1-like_DH_region"/>
</dbReference>
<evidence type="ECO:0000313" key="2">
    <source>
        <dbReference type="EMBL" id="AMG73447.1"/>
    </source>
</evidence>
<keyword evidence="3" id="KW-1185">Reference proteome</keyword>
<organism evidence="2 3">
    <name type="scientific">Sphingopyxis granuli</name>
    <dbReference type="NCBI Taxonomy" id="267128"/>
    <lineage>
        <taxon>Bacteria</taxon>
        <taxon>Pseudomonadati</taxon>
        <taxon>Pseudomonadota</taxon>
        <taxon>Alphaproteobacteria</taxon>
        <taxon>Sphingomonadales</taxon>
        <taxon>Sphingomonadaceae</taxon>
        <taxon>Sphingopyxis</taxon>
    </lineage>
</organism>
<protein>
    <submittedName>
        <fullName evidence="2">Acyl dehydratase</fullName>
    </submittedName>
</protein>
<dbReference type="KEGG" id="sgi:SGRAN_1054"/>
<dbReference type="Pfam" id="PF13452">
    <property type="entry name" value="FAS1_DH_region"/>
    <property type="match status" value="1"/>
</dbReference>
<proteinExistence type="predicted"/>
<dbReference type="InterPro" id="IPR029069">
    <property type="entry name" value="HotDog_dom_sf"/>
</dbReference>
<evidence type="ECO:0000259" key="1">
    <source>
        <dbReference type="Pfam" id="PF13452"/>
    </source>
</evidence>